<reference evidence="3 4" key="1">
    <citation type="submission" date="2020-08" db="EMBL/GenBank/DDBJ databases">
        <title>Genomic Encyclopedia of Type Strains, Phase IV (KMG-IV): sequencing the most valuable type-strain genomes for metagenomic binning, comparative biology and taxonomic classification.</title>
        <authorList>
            <person name="Goeker M."/>
        </authorList>
    </citation>
    <scope>NUCLEOTIDE SEQUENCE [LARGE SCALE GENOMIC DNA]</scope>
    <source>
        <strain evidence="3 4">DSM 23447</strain>
    </source>
</reference>
<dbReference type="InterPro" id="IPR015867">
    <property type="entry name" value="N-reg_PII/ATP_PRibTrfase_C"/>
</dbReference>
<evidence type="ECO:0000256" key="1">
    <source>
        <dbReference type="ARBA" id="ARBA00015681"/>
    </source>
</evidence>
<gene>
    <name evidence="3" type="ORF">GGR20_003367</name>
</gene>
<dbReference type="InterPro" id="IPR011322">
    <property type="entry name" value="N-reg_PII-like_a/b"/>
</dbReference>
<comment type="function">
    <text evidence="2">In nitrogen-limiting conditions, when the ratio of Gln to 2-ketoglutarate decreases, P-II is uridylylated to P-II-UMP. P-II-UMP allows the deadenylation of glutamine synthetase (GS), thus activating the enzyme. Conversely, in nitrogen excess P-II is deuridylated and promotes the adenylation of GS. P-II indirectly controls the transcription of the GS gene (glnA). P-II prevents NR-II-catalyzed conversion of NR-I to NR-I-phosphate, the transcriptional activator of glnA. When P-II is uridylylated to P-II-UMP, these events are reversed.</text>
</comment>
<dbReference type="GO" id="GO:0006808">
    <property type="term" value="P:regulation of nitrogen utilization"/>
    <property type="evidence" value="ECO:0007669"/>
    <property type="project" value="InterPro"/>
</dbReference>
<organism evidence="3 4">
    <name type="scientific">Devosia subaequoris</name>
    <dbReference type="NCBI Taxonomy" id="395930"/>
    <lineage>
        <taxon>Bacteria</taxon>
        <taxon>Pseudomonadati</taxon>
        <taxon>Pseudomonadota</taxon>
        <taxon>Alphaproteobacteria</taxon>
        <taxon>Hyphomicrobiales</taxon>
        <taxon>Devosiaceae</taxon>
        <taxon>Devosia</taxon>
    </lineage>
</organism>
<evidence type="ECO:0000256" key="2">
    <source>
        <dbReference type="ARBA" id="ARBA00025238"/>
    </source>
</evidence>
<evidence type="ECO:0000313" key="4">
    <source>
        <dbReference type="Proteomes" id="UP000547011"/>
    </source>
</evidence>
<dbReference type="Proteomes" id="UP000547011">
    <property type="component" value="Unassembled WGS sequence"/>
</dbReference>
<dbReference type="GO" id="GO:0030234">
    <property type="term" value="F:enzyme regulator activity"/>
    <property type="evidence" value="ECO:0007669"/>
    <property type="project" value="InterPro"/>
</dbReference>
<dbReference type="AlphaFoldDB" id="A0A7W6IPZ1"/>
<protein>
    <recommendedName>
        <fullName evidence="1">Nitrogen regulatory protein P-II</fullName>
    </recommendedName>
</protein>
<evidence type="ECO:0000313" key="3">
    <source>
        <dbReference type="EMBL" id="MBB4053705.1"/>
    </source>
</evidence>
<accession>A0A7W6IPZ1</accession>
<dbReference type="EMBL" id="JACIEW010000010">
    <property type="protein sequence ID" value="MBB4053705.1"/>
    <property type="molecule type" value="Genomic_DNA"/>
</dbReference>
<sequence length="105" mass="11471">MTLPGTERTRVEILVDAPLVPQMIALLSKHAIRGHTVMPTLSGEGEAGVWDDDLITSAQHKVIVLVVAEPDKADAFIEDIRPLLDSYGLIVMLSTINVLRPEKFA</sequence>
<keyword evidence="4" id="KW-1185">Reference proteome</keyword>
<proteinExistence type="predicted"/>
<dbReference type="InterPro" id="IPR002187">
    <property type="entry name" value="N-reg_PII"/>
</dbReference>
<dbReference type="RefSeq" id="WP_183312474.1">
    <property type="nucleotide sequence ID" value="NZ_JACIEW010000010.1"/>
</dbReference>
<dbReference type="Gene3D" id="3.30.70.120">
    <property type="match status" value="1"/>
</dbReference>
<comment type="caution">
    <text evidence="3">The sequence shown here is derived from an EMBL/GenBank/DDBJ whole genome shotgun (WGS) entry which is preliminary data.</text>
</comment>
<dbReference type="SUPFAM" id="SSF54913">
    <property type="entry name" value="GlnB-like"/>
    <property type="match status" value="1"/>
</dbReference>
<name>A0A7W6IPZ1_9HYPH</name>
<dbReference type="Pfam" id="PF00543">
    <property type="entry name" value="P-II"/>
    <property type="match status" value="1"/>
</dbReference>